<reference evidence="4 5" key="1">
    <citation type="submission" date="2022-12" db="EMBL/GenBank/DDBJ databases">
        <title>Chitinophagaceae gen. sp. nov., a new member of the family Chitinophagaceae, isolated from soil in a chemical factory.</title>
        <authorList>
            <person name="Ke Z."/>
        </authorList>
    </citation>
    <scope>NUCLEOTIDE SEQUENCE [LARGE SCALE GENOMIC DNA]</scope>
    <source>
        <strain evidence="4 5">LY-5</strain>
    </source>
</reference>
<dbReference type="EMBL" id="JAQGEF010000017">
    <property type="protein sequence ID" value="MDA3615831.1"/>
    <property type="molecule type" value="Genomic_DNA"/>
</dbReference>
<comment type="similarity">
    <text evidence="1">Belongs to the glycosyl hydrolase 13 family.</text>
</comment>
<dbReference type="Proteomes" id="UP001210231">
    <property type="component" value="Unassembled WGS sequence"/>
</dbReference>
<feature type="domain" description="Glycosyl hydrolase family 13 catalytic" evidence="3">
    <location>
        <begin position="402"/>
        <end position="775"/>
    </location>
</feature>
<dbReference type="CDD" id="cd11350">
    <property type="entry name" value="AmyAc_4"/>
    <property type="match status" value="1"/>
</dbReference>
<evidence type="ECO:0000313" key="4">
    <source>
        <dbReference type="EMBL" id="MDA3615831.1"/>
    </source>
</evidence>
<dbReference type="PANTHER" id="PTHR43002">
    <property type="entry name" value="GLYCOGEN DEBRANCHING ENZYME"/>
    <property type="match status" value="1"/>
</dbReference>
<dbReference type="SUPFAM" id="SSF81296">
    <property type="entry name" value="E set domains"/>
    <property type="match status" value="1"/>
</dbReference>
<dbReference type="Gene3D" id="2.60.40.10">
    <property type="entry name" value="Immunoglobulins"/>
    <property type="match status" value="1"/>
</dbReference>
<evidence type="ECO:0000259" key="3">
    <source>
        <dbReference type="SMART" id="SM00642"/>
    </source>
</evidence>
<gene>
    <name evidence="4" type="ORF">O3P16_13510</name>
</gene>
<feature type="chain" id="PRO_5045564100" evidence="2">
    <location>
        <begin position="19"/>
        <end position="950"/>
    </location>
</feature>
<organism evidence="4 5">
    <name type="scientific">Polluticaenibacter yanchengensis</name>
    <dbReference type="NCBI Taxonomy" id="3014562"/>
    <lineage>
        <taxon>Bacteria</taxon>
        <taxon>Pseudomonadati</taxon>
        <taxon>Bacteroidota</taxon>
        <taxon>Chitinophagia</taxon>
        <taxon>Chitinophagales</taxon>
        <taxon>Chitinophagaceae</taxon>
        <taxon>Polluticaenibacter</taxon>
    </lineage>
</organism>
<proteinExistence type="inferred from homology"/>
<dbReference type="GO" id="GO:0016787">
    <property type="term" value="F:hydrolase activity"/>
    <property type="evidence" value="ECO:0007669"/>
    <property type="project" value="UniProtKB-KW"/>
</dbReference>
<keyword evidence="4" id="KW-0378">Hydrolase</keyword>
<dbReference type="InterPro" id="IPR017853">
    <property type="entry name" value="GH"/>
</dbReference>
<evidence type="ECO:0000313" key="5">
    <source>
        <dbReference type="Proteomes" id="UP001210231"/>
    </source>
</evidence>
<accession>A0ABT4ULV1</accession>
<keyword evidence="5" id="KW-1185">Reference proteome</keyword>
<sequence>MKSLLTLCLTLIANFAIGQLLQWAPQFANENGSITITANGASGNAGLAGHTGDVYLHIGAITNKSTGSGDWKYVKSTWGSTTAPKAMAAGTNLWSYTIPDIRSFFGITASDEHVTHIAVLFRDAAGNKVLRNASGADMYVPVYAANYRGQVFTKPNLIPEFILKNEAVNPAVNDNVTISFSSSISGSMGLLHNTNSVSGSQTGTSYSATVKITEAGLQEFIASTYISTNNILLDTLRFYVSAPTQTAALPVGAQEGVNVNTNCNEATFVLFAPGKNKVNLIGNFTGNDWSAKTNNQMYRTPDGNYYWITVNNLNTTTQYMYQYLVDDNIYIADPYSELVLDPDNDRYISAETFPNMPAYPAHANVSGSKNGFISVLKLCEPKYDWRIKNFKRPAKEDLIIYELLVRDFHEKANYQVLIDSIDYFKRLGVNAIELMPVNEFTGNDSWGYNPKFYCALDKAYGTKNKLKEFIDLCHENGIAVILDVVFNQMDAFGTPQGKMYWNNGKPAANSPWFNVAATHNYSVFEDLNHTKDATKYLVKRSLEYWVKEYNFDGYRFDLAKGFTQKCTNGVNETCPVSSGSTEDYDAQRVSILKDYYDYIIGKYPETYVILEFLGSQNYNNPNSEEAVYADYGFLLWNNLNHTYNQATMGFASNSNFSKMVYNSVEQSFKKNAGIGYMESHDEERLMYKNLQYGNSSGSYNVKNETTALNRQAAAATVFFTIPGPKMFWQFGERGYKLSLVYNGSNVAKKPPMWNEFAQTANKNIYDVYGKLINFRLANTSFFSKGKFLYNFNDNGGLVKTLSIQDTTENDLQMVVVANFDVTSQTRTIQFTKAGTWFQYVSNGTGSNANGATATNFTVTNLSQSITLAPGEYHVMLSHNPNTYIFMGSGLWSDVKNWSMGKVPPDNLSSNEKIIISPTYNGKCVVDKPVNVSEGARIYIAPNQKLEIKNN</sequence>
<dbReference type="InterPro" id="IPR013783">
    <property type="entry name" value="Ig-like_fold"/>
</dbReference>
<dbReference type="RefSeq" id="WP_407032159.1">
    <property type="nucleotide sequence ID" value="NZ_JAQGEF010000017.1"/>
</dbReference>
<dbReference type="InterPro" id="IPR004193">
    <property type="entry name" value="Glyco_hydro_13_N"/>
</dbReference>
<dbReference type="InterPro" id="IPR006047">
    <property type="entry name" value="GH13_cat_dom"/>
</dbReference>
<comment type="caution">
    <text evidence="4">The sequence shown here is derived from an EMBL/GenBank/DDBJ whole genome shotgun (WGS) entry which is preliminary data.</text>
</comment>
<name>A0ABT4ULV1_9BACT</name>
<dbReference type="Pfam" id="PF02922">
    <property type="entry name" value="CBM_48"/>
    <property type="match status" value="1"/>
</dbReference>
<dbReference type="InterPro" id="IPR014756">
    <property type="entry name" value="Ig_E-set"/>
</dbReference>
<dbReference type="SUPFAM" id="SSF51445">
    <property type="entry name" value="(Trans)glycosidases"/>
    <property type="match status" value="1"/>
</dbReference>
<dbReference type="SMART" id="SM00642">
    <property type="entry name" value="Aamy"/>
    <property type="match status" value="1"/>
</dbReference>
<keyword evidence="2" id="KW-0732">Signal</keyword>
<evidence type="ECO:0000256" key="2">
    <source>
        <dbReference type="SAM" id="SignalP"/>
    </source>
</evidence>
<feature type="signal peptide" evidence="2">
    <location>
        <begin position="1"/>
        <end position="18"/>
    </location>
</feature>
<evidence type="ECO:0000256" key="1">
    <source>
        <dbReference type="ARBA" id="ARBA00008061"/>
    </source>
</evidence>
<protein>
    <submittedName>
        <fullName evidence="4">Alpha-amylase family glycosyl hydrolase</fullName>
    </submittedName>
</protein>
<dbReference type="Gene3D" id="3.20.20.80">
    <property type="entry name" value="Glycosidases"/>
    <property type="match status" value="1"/>
</dbReference>
<dbReference type="Pfam" id="PF00128">
    <property type="entry name" value="Alpha-amylase"/>
    <property type="match status" value="2"/>
</dbReference>